<feature type="signal peptide" evidence="1">
    <location>
        <begin position="1"/>
        <end position="23"/>
    </location>
</feature>
<proteinExistence type="predicted"/>
<reference evidence="2" key="1">
    <citation type="submission" date="2020-11" db="EMBL/GenBank/DDBJ databases">
        <authorList>
            <person name="Tran Van P."/>
        </authorList>
    </citation>
    <scope>NUCLEOTIDE SEQUENCE</scope>
</reference>
<feature type="chain" id="PRO_5030901847" evidence="1">
    <location>
        <begin position="24"/>
        <end position="190"/>
    </location>
</feature>
<dbReference type="AlphaFoldDB" id="A0A7R9J529"/>
<protein>
    <submittedName>
        <fullName evidence="2">(California timema) hypothetical protein</fullName>
    </submittedName>
</protein>
<accession>A0A7R9J529</accession>
<name>A0A7R9J529_TIMCA</name>
<keyword evidence="1" id="KW-0732">Signal</keyword>
<evidence type="ECO:0000313" key="2">
    <source>
        <dbReference type="EMBL" id="CAD7572694.1"/>
    </source>
</evidence>
<gene>
    <name evidence="2" type="ORF">TCMB3V08_LOCUS5338</name>
</gene>
<evidence type="ECO:0000256" key="1">
    <source>
        <dbReference type="SAM" id="SignalP"/>
    </source>
</evidence>
<dbReference type="EMBL" id="OE181182">
    <property type="protein sequence ID" value="CAD7572694.1"/>
    <property type="molecule type" value="Genomic_DNA"/>
</dbReference>
<organism evidence="2">
    <name type="scientific">Timema californicum</name>
    <name type="common">California timema</name>
    <name type="synonym">Walking stick</name>
    <dbReference type="NCBI Taxonomy" id="61474"/>
    <lineage>
        <taxon>Eukaryota</taxon>
        <taxon>Metazoa</taxon>
        <taxon>Ecdysozoa</taxon>
        <taxon>Arthropoda</taxon>
        <taxon>Hexapoda</taxon>
        <taxon>Insecta</taxon>
        <taxon>Pterygota</taxon>
        <taxon>Neoptera</taxon>
        <taxon>Polyneoptera</taxon>
        <taxon>Phasmatodea</taxon>
        <taxon>Timematodea</taxon>
        <taxon>Timematoidea</taxon>
        <taxon>Timematidae</taxon>
        <taxon>Timema</taxon>
    </lineage>
</organism>
<dbReference type="PROSITE" id="PS51257">
    <property type="entry name" value="PROKAR_LIPOPROTEIN"/>
    <property type="match status" value="1"/>
</dbReference>
<sequence length="190" mass="21489">MFWIKLLMWMLPILASCLGGAGAKLYRRESDDPETWTGRWLPERYPSPAISHPDLHDSKHGVQMGIPSVYCDDAKLASQVVMDKGREREELHSLEFGLVEIGEETALGLLILYTWWDSAPISPVCQSPCSRQAQEHGYQLYQETHHNTIHIAGRGKGPEMLDTEGQYDLELMVPAGKVSRMAFDELCPYD</sequence>